<evidence type="ECO:0000313" key="3">
    <source>
        <dbReference type="EMBL" id="QSY48848.1"/>
    </source>
</evidence>
<reference evidence="3 4" key="1">
    <citation type="submission" date="2021-03" db="EMBL/GenBank/DDBJ databases">
        <title>Streptomyces strains.</title>
        <authorList>
            <person name="Lund M.B."/>
            <person name="Toerring T."/>
        </authorList>
    </citation>
    <scope>NUCLEOTIDE SEQUENCE [LARGE SCALE GENOMIC DNA]</scope>
    <source>
        <strain evidence="3 4">KCC S-1010</strain>
    </source>
</reference>
<dbReference type="EMBL" id="CP071595">
    <property type="protein sequence ID" value="QSY48848.1"/>
    <property type="molecule type" value="Genomic_DNA"/>
</dbReference>
<name>A0ABX7RQ53_9ACTN</name>
<proteinExistence type="predicted"/>
<sequence length="451" mass="49245">MSGEPNRAARRAPDRAGSRLRLWPRRCQFVCRVHGVSTSDQVSDAHSENVSTDTHPCARIPFPWPVGGRGEREPFVRKAIVRSAVGVGLAVAASAALLPSWSAGASQKNSVDDGTVDSFGRIAQTVLSERTAALVDDPRAAERIAGPKAGRNVRVSAGLTHSEDTAVTSLRARKKLLAKLGEAYSAARTEVSVDDTKVKDGRATVEVTETTTFTYKRVKGDEPSTTGFKARHELSFTASKGGKWELTGIRSTDNGLRAVNAPVAKPVASAGSTPSATRAATSWPARAVPKKQTTSGYDYAAMAAYAEKYWRNYNPSYRKFNADGGDCTNFISQALKAGGWKNETGPASDYRTWWYDPKAQSDSWVGANEWSWYALNSKRVTTLSNVYQLEVGDILQMDFDRDGSKDHSMITTYRSRMGVPYVTYHSTNTYRKSVASIVASYPDAVYYAYRT</sequence>
<dbReference type="InterPro" id="IPR024301">
    <property type="entry name" value="Amidase_6"/>
</dbReference>
<feature type="region of interest" description="Disordered" evidence="1">
    <location>
        <begin position="267"/>
        <end position="287"/>
    </location>
</feature>
<evidence type="ECO:0000313" key="4">
    <source>
        <dbReference type="Proteomes" id="UP000671836"/>
    </source>
</evidence>
<organism evidence="3 4">
    <name type="scientific">Streptomyces griseocarneus</name>
    <dbReference type="NCBI Taxonomy" id="51201"/>
    <lineage>
        <taxon>Bacteria</taxon>
        <taxon>Bacillati</taxon>
        <taxon>Actinomycetota</taxon>
        <taxon>Actinomycetes</taxon>
        <taxon>Kitasatosporales</taxon>
        <taxon>Streptomycetaceae</taxon>
        <taxon>Streptomyces</taxon>
    </lineage>
</organism>
<accession>A0ABX7RQ53</accession>
<keyword evidence="4" id="KW-1185">Reference proteome</keyword>
<dbReference type="Pfam" id="PF12671">
    <property type="entry name" value="Amidase_6"/>
    <property type="match status" value="1"/>
</dbReference>
<evidence type="ECO:0000259" key="2">
    <source>
        <dbReference type="Pfam" id="PF12671"/>
    </source>
</evidence>
<feature type="compositionally biased region" description="Polar residues" evidence="1">
    <location>
        <begin position="270"/>
        <end position="280"/>
    </location>
</feature>
<dbReference type="PANTHER" id="PTHR40032:SF1">
    <property type="entry name" value="EXPORTED PROTEIN"/>
    <property type="match status" value="1"/>
</dbReference>
<gene>
    <name evidence="3" type="ORF">J3S04_28125</name>
</gene>
<protein>
    <submittedName>
        <fullName evidence="3">Amidase domain-containing protein</fullName>
    </submittedName>
</protein>
<evidence type="ECO:0000256" key="1">
    <source>
        <dbReference type="SAM" id="MobiDB-lite"/>
    </source>
</evidence>
<dbReference type="PANTHER" id="PTHR40032">
    <property type="entry name" value="EXPORTED PROTEIN-RELATED"/>
    <property type="match status" value="1"/>
</dbReference>
<feature type="domain" description="Putative amidase" evidence="2">
    <location>
        <begin position="297"/>
        <end position="448"/>
    </location>
</feature>
<dbReference type="Proteomes" id="UP000671836">
    <property type="component" value="Chromosome"/>
</dbReference>